<feature type="domain" description="Cyclin N-terminal" evidence="1">
    <location>
        <begin position="27"/>
        <end position="163"/>
    </location>
</feature>
<protein>
    <recommendedName>
        <fullName evidence="1">Cyclin N-terminal domain-containing protein</fullName>
    </recommendedName>
</protein>
<sequence length="306" mass="34129">MSMSSVDNSESMNNNTVSIDETLATIEVMRRQEENAYTVSDYLSRLPASVTVEDPPVDAQCRVIMQKWGKEIASYCGYNTETVDIAMNCLDRFMCTTDGFSVLFDRSQYQLAVMTALYTTVKIHEHEAMDPQLIANLSQGAHSPQAVEAMEVRMLRALEWRMNPPTPMSFVSKILDLVPVHLMDGDERQAIMDLTKFQLELAMETYQFSILSASSIGIASLLNAVESVSTNAAFVKDFDQSVCRLANVDATELRAVRINLYESINGVEPMDMHFTADDVEDDTVNDTAKFSETNHEVGTSPRSVSI</sequence>
<name>A0AAD2G6R6_9STRA</name>
<evidence type="ECO:0000313" key="2">
    <source>
        <dbReference type="EMBL" id="CAJ1961651.1"/>
    </source>
</evidence>
<dbReference type="SUPFAM" id="SSF47954">
    <property type="entry name" value="Cyclin-like"/>
    <property type="match status" value="1"/>
</dbReference>
<keyword evidence="3" id="KW-1185">Reference proteome</keyword>
<dbReference type="FunFam" id="1.10.472.10:FF:000093">
    <property type="entry name" value="Predicted protein"/>
    <property type="match status" value="1"/>
</dbReference>
<dbReference type="InterPro" id="IPR039361">
    <property type="entry name" value="Cyclin"/>
</dbReference>
<dbReference type="InterPro" id="IPR036915">
    <property type="entry name" value="Cyclin-like_sf"/>
</dbReference>
<dbReference type="EMBL" id="CAKOGP040002091">
    <property type="protein sequence ID" value="CAJ1961651.1"/>
    <property type="molecule type" value="Genomic_DNA"/>
</dbReference>
<proteinExistence type="predicted"/>
<dbReference type="Pfam" id="PF00134">
    <property type="entry name" value="Cyclin_N"/>
    <property type="match status" value="1"/>
</dbReference>
<dbReference type="InterPro" id="IPR006671">
    <property type="entry name" value="Cyclin_N"/>
</dbReference>
<evidence type="ECO:0000313" key="3">
    <source>
        <dbReference type="Proteomes" id="UP001295423"/>
    </source>
</evidence>
<accession>A0AAD2G6R6</accession>
<gene>
    <name evidence="2" type="ORF">CYCCA115_LOCUS19303</name>
</gene>
<organism evidence="2 3">
    <name type="scientific">Cylindrotheca closterium</name>
    <dbReference type="NCBI Taxonomy" id="2856"/>
    <lineage>
        <taxon>Eukaryota</taxon>
        <taxon>Sar</taxon>
        <taxon>Stramenopiles</taxon>
        <taxon>Ochrophyta</taxon>
        <taxon>Bacillariophyta</taxon>
        <taxon>Bacillariophyceae</taxon>
        <taxon>Bacillariophycidae</taxon>
        <taxon>Bacillariales</taxon>
        <taxon>Bacillariaceae</taxon>
        <taxon>Cylindrotheca</taxon>
    </lineage>
</organism>
<dbReference type="Proteomes" id="UP001295423">
    <property type="component" value="Unassembled WGS sequence"/>
</dbReference>
<reference evidence="2" key="1">
    <citation type="submission" date="2023-08" db="EMBL/GenBank/DDBJ databases">
        <authorList>
            <person name="Audoor S."/>
            <person name="Bilcke G."/>
        </authorList>
    </citation>
    <scope>NUCLEOTIDE SEQUENCE</scope>
</reference>
<dbReference type="Gene3D" id="1.10.472.10">
    <property type="entry name" value="Cyclin-like"/>
    <property type="match status" value="2"/>
</dbReference>
<evidence type="ECO:0000259" key="1">
    <source>
        <dbReference type="Pfam" id="PF00134"/>
    </source>
</evidence>
<dbReference type="PANTHER" id="PTHR10177">
    <property type="entry name" value="CYCLINS"/>
    <property type="match status" value="1"/>
</dbReference>
<comment type="caution">
    <text evidence="2">The sequence shown here is derived from an EMBL/GenBank/DDBJ whole genome shotgun (WGS) entry which is preliminary data.</text>
</comment>
<dbReference type="AlphaFoldDB" id="A0AAD2G6R6"/>